<proteinExistence type="predicted"/>
<accession>A0A852CFR0</accession>
<dbReference type="Gene3D" id="3.30.70.330">
    <property type="match status" value="1"/>
</dbReference>
<dbReference type="EMBL" id="WBNM01029471">
    <property type="protein sequence ID" value="NXP78391.1"/>
    <property type="molecule type" value="Genomic_DNA"/>
</dbReference>
<dbReference type="SUPFAM" id="SSF54928">
    <property type="entry name" value="RNA-binding domain, RBD"/>
    <property type="match status" value="1"/>
</dbReference>
<comment type="caution">
    <text evidence="1">The sequence shown here is derived from an EMBL/GenBank/DDBJ whole genome shotgun (WGS) entry which is preliminary data.</text>
</comment>
<feature type="non-terminal residue" evidence="1">
    <location>
        <position position="1"/>
    </location>
</feature>
<dbReference type="Proteomes" id="UP000611227">
    <property type="component" value="Unassembled WGS sequence"/>
</dbReference>
<dbReference type="AlphaFoldDB" id="A0A852CFR0"/>
<dbReference type="InterPro" id="IPR035979">
    <property type="entry name" value="RBD_domain_sf"/>
</dbReference>
<dbReference type="InterPro" id="IPR012677">
    <property type="entry name" value="Nucleotide-bd_a/b_plait_sf"/>
</dbReference>
<keyword evidence="2" id="KW-1185">Reference proteome</keyword>
<dbReference type="GO" id="GO:0003676">
    <property type="term" value="F:nucleic acid binding"/>
    <property type="evidence" value="ECO:0007669"/>
    <property type="project" value="InterPro"/>
</dbReference>
<organism evidence="1 2">
    <name type="scientific">Ramphastos sulfuratus</name>
    <dbReference type="NCBI Taxonomy" id="322582"/>
    <lineage>
        <taxon>Eukaryota</taxon>
        <taxon>Metazoa</taxon>
        <taxon>Chordata</taxon>
        <taxon>Craniata</taxon>
        <taxon>Vertebrata</taxon>
        <taxon>Euteleostomi</taxon>
        <taxon>Archelosauria</taxon>
        <taxon>Archosauria</taxon>
        <taxon>Dinosauria</taxon>
        <taxon>Saurischia</taxon>
        <taxon>Theropoda</taxon>
        <taxon>Coelurosauria</taxon>
        <taxon>Aves</taxon>
        <taxon>Neognathae</taxon>
        <taxon>Neoaves</taxon>
        <taxon>Telluraves</taxon>
        <taxon>Coraciimorphae</taxon>
        <taxon>Piciformes</taxon>
        <taxon>Ramphastidae</taxon>
        <taxon>Ramphastos</taxon>
    </lineage>
</organism>
<reference evidence="1" key="1">
    <citation type="submission" date="2019-09" db="EMBL/GenBank/DDBJ databases">
        <title>Bird 10,000 Genomes (B10K) Project - Family phase.</title>
        <authorList>
            <person name="Zhang G."/>
        </authorList>
    </citation>
    <scope>NUCLEOTIDE SEQUENCE</scope>
    <source>
        <strain evidence="1">B10K-DU-001-30</strain>
        <tissue evidence="1">Muscle</tissue>
    </source>
</reference>
<sequence length="175" mass="19490">MVKFYSCFPRSLGGNQLCVNMVPQYTTVKDEEAIFTALIKDSDPKVSCLHFHNQFVHLGNLPDDGYRELEAVCVGLRFGKVNNYVVLKNRNKASEAFSSPAILQLDSAKSARSMYRFLQQYPYNMGDHTLTCTLSPSAETAEAEVVKKEGKKEEANQGRYGSPVLKGFVLSLVPV</sequence>
<feature type="non-terminal residue" evidence="1">
    <location>
        <position position="175"/>
    </location>
</feature>
<evidence type="ECO:0000313" key="2">
    <source>
        <dbReference type="Proteomes" id="UP000611227"/>
    </source>
</evidence>
<protein>
    <submittedName>
        <fullName evidence="1">ZN638 protein</fullName>
    </submittedName>
</protein>
<dbReference type="PANTHER" id="PTHR15592">
    <property type="entry name" value="MATRIN 3/NUCLEAR PROTEIN 220-RELATED"/>
    <property type="match status" value="1"/>
</dbReference>
<name>A0A852CFR0_9PICI</name>
<evidence type="ECO:0000313" key="1">
    <source>
        <dbReference type="EMBL" id="NXP78391.1"/>
    </source>
</evidence>
<gene>
    <name evidence="1" type="primary">Znf638_1</name>
    <name evidence="1" type="ORF">RAMSUL_R15257</name>
</gene>